<dbReference type="FunFam" id="4.10.280.10:FF:000015">
    <property type="entry name" value="T-cell acute lymphocytic leukemia 1"/>
    <property type="match status" value="1"/>
</dbReference>
<dbReference type="InterPro" id="IPR036638">
    <property type="entry name" value="HLH_DNA-bd_sf"/>
</dbReference>
<dbReference type="SUPFAM" id="SSF47459">
    <property type="entry name" value="HLH, helix-loop-helix DNA-binding domain"/>
    <property type="match status" value="1"/>
</dbReference>
<feature type="domain" description="BHLH" evidence="4">
    <location>
        <begin position="93"/>
        <end position="145"/>
    </location>
</feature>
<dbReference type="Gene3D" id="4.10.280.10">
    <property type="entry name" value="Helix-loop-helix DNA-binding domain"/>
    <property type="match status" value="1"/>
</dbReference>
<accession>A0AAR5P0W3</accession>
<evidence type="ECO:0000313" key="6">
    <source>
        <dbReference type="Proteomes" id="UP000019118"/>
    </source>
</evidence>
<keyword evidence="6" id="KW-1185">Reference proteome</keyword>
<dbReference type="GO" id="GO:0046983">
    <property type="term" value="F:protein dimerization activity"/>
    <property type="evidence" value="ECO:0007669"/>
    <property type="project" value="InterPro"/>
</dbReference>
<evidence type="ECO:0000256" key="1">
    <source>
        <dbReference type="ARBA" id="ARBA00023015"/>
    </source>
</evidence>
<evidence type="ECO:0000256" key="2">
    <source>
        <dbReference type="ARBA" id="ARBA00023125"/>
    </source>
</evidence>
<dbReference type="SMART" id="SM00353">
    <property type="entry name" value="HLH"/>
    <property type="match status" value="1"/>
</dbReference>
<name>A0AAR5P0W3_DENPD</name>
<keyword evidence="3" id="KW-0804">Transcription</keyword>
<dbReference type="Pfam" id="PF00010">
    <property type="entry name" value="HLH"/>
    <property type="match status" value="1"/>
</dbReference>
<dbReference type="EnsemblMetazoa" id="XM_019899249.1">
    <property type="protein sequence ID" value="XP_019754808.1"/>
    <property type="gene ID" value="LOC109533528"/>
</dbReference>
<dbReference type="InterPro" id="IPR011598">
    <property type="entry name" value="bHLH_dom"/>
</dbReference>
<evidence type="ECO:0000256" key="3">
    <source>
        <dbReference type="ARBA" id="ARBA00023163"/>
    </source>
</evidence>
<dbReference type="AlphaFoldDB" id="A0AAR5P0W3"/>
<protein>
    <recommendedName>
        <fullName evidence="4">BHLH domain-containing protein</fullName>
    </recommendedName>
</protein>
<dbReference type="PANTHER" id="PTHR13864:SF15">
    <property type="entry name" value="T-CELL ACUTE LYMPHOCYTIC LEUKEMIA PROTEIN 1 HOMOLOG-RELATED"/>
    <property type="match status" value="1"/>
</dbReference>
<dbReference type="GeneID" id="109533528"/>
<evidence type="ECO:0000313" key="5">
    <source>
        <dbReference type="EnsemblMetazoa" id="XP_019754808.1"/>
    </source>
</evidence>
<reference evidence="5" key="2">
    <citation type="submission" date="2024-08" db="UniProtKB">
        <authorList>
            <consortium name="EnsemblMetazoa"/>
        </authorList>
    </citation>
    <scope>IDENTIFICATION</scope>
</reference>
<keyword evidence="2" id="KW-0238">DNA-binding</keyword>
<dbReference type="CDD" id="cd19708">
    <property type="entry name" value="bHLH_TS_dHLH3B_like"/>
    <property type="match status" value="1"/>
</dbReference>
<organism evidence="5 6">
    <name type="scientific">Dendroctonus ponderosae</name>
    <name type="common">Mountain pine beetle</name>
    <dbReference type="NCBI Taxonomy" id="77166"/>
    <lineage>
        <taxon>Eukaryota</taxon>
        <taxon>Metazoa</taxon>
        <taxon>Ecdysozoa</taxon>
        <taxon>Arthropoda</taxon>
        <taxon>Hexapoda</taxon>
        <taxon>Insecta</taxon>
        <taxon>Pterygota</taxon>
        <taxon>Neoptera</taxon>
        <taxon>Endopterygota</taxon>
        <taxon>Coleoptera</taxon>
        <taxon>Polyphaga</taxon>
        <taxon>Cucujiformia</taxon>
        <taxon>Curculionidae</taxon>
        <taxon>Scolytinae</taxon>
        <taxon>Dendroctonus</taxon>
    </lineage>
</organism>
<dbReference type="GO" id="GO:0000978">
    <property type="term" value="F:RNA polymerase II cis-regulatory region sequence-specific DNA binding"/>
    <property type="evidence" value="ECO:0007669"/>
    <property type="project" value="TreeGrafter"/>
</dbReference>
<dbReference type="KEGG" id="dpa:109533528"/>
<reference evidence="6" key="1">
    <citation type="journal article" date="2013" name="Genome Biol.">
        <title>Draft genome of the mountain pine beetle, Dendroctonus ponderosae Hopkins, a major forest pest.</title>
        <authorList>
            <person name="Keeling C.I."/>
            <person name="Yuen M.M."/>
            <person name="Liao N.Y."/>
            <person name="Docking T.R."/>
            <person name="Chan S.K."/>
            <person name="Taylor G.A."/>
            <person name="Palmquist D.L."/>
            <person name="Jackman S.D."/>
            <person name="Nguyen A."/>
            <person name="Li M."/>
            <person name="Henderson H."/>
            <person name="Janes J.K."/>
            <person name="Zhao Y."/>
            <person name="Pandoh P."/>
            <person name="Moore R."/>
            <person name="Sperling F.A."/>
            <person name="Huber D.P."/>
            <person name="Birol I."/>
            <person name="Jones S.J."/>
            <person name="Bohlmann J."/>
        </authorList>
    </citation>
    <scope>NUCLEOTIDE SEQUENCE</scope>
</reference>
<keyword evidence="1" id="KW-0805">Transcription regulation</keyword>
<dbReference type="InterPro" id="IPR040238">
    <property type="entry name" value="TAL-like"/>
</dbReference>
<evidence type="ECO:0000259" key="4">
    <source>
        <dbReference type="PROSITE" id="PS50888"/>
    </source>
</evidence>
<dbReference type="PROSITE" id="PS50888">
    <property type="entry name" value="BHLH"/>
    <property type="match status" value="1"/>
</dbReference>
<dbReference type="Proteomes" id="UP000019118">
    <property type="component" value="Unassembled WGS sequence"/>
</dbReference>
<proteinExistence type="predicted"/>
<dbReference type="PANTHER" id="PTHR13864">
    <property type="entry name" value="T-CELL ACUTE LYMPHOCYTIC LEUKEMIA/STEM CELL LEUKEMIA-RELATED"/>
    <property type="match status" value="1"/>
</dbReference>
<sequence length="147" mass="16700">MPLITIVPDAKPTDGGLEWSNDRETVDGGMEVYPAGGKIGPTHQEIDSLSDDDDFSDDLSLVDSDDEKRFDLNRYSPHNAIQAPKESHQRGFVKKIFTNSRERWRQQNVSGAFAELRKLVPTHPPDKKLSKNEILRMAIRYIHLLTN</sequence>
<dbReference type="GO" id="GO:0000981">
    <property type="term" value="F:DNA-binding transcription factor activity, RNA polymerase II-specific"/>
    <property type="evidence" value="ECO:0007669"/>
    <property type="project" value="InterPro"/>
</dbReference>